<evidence type="ECO:0000313" key="1">
    <source>
        <dbReference type="EMBL" id="UVI40239.1"/>
    </source>
</evidence>
<dbReference type="RefSeq" id="WP_265560323.1">
    <property type="nucleotide sequence ID" value="NZ_CP092471.1"/>
</dbReference>
<sequence length="62" mass="6840">MKLAYLTCALGRHSVDLTNVRRTHGGHVGRCRHCGTALEEVAPFVWKAQKVHDAGLGNRRMG</sequence>
<keyword evidence="2" id="KW-1185">Reference proteome</keyword>
<accession>A0ABY5T3T4</accession>
<proteinExistence type="predicted"/>
<organism evidence="1 2">
    <name type="scientific">Qipengyuania spongiae</name>
    <dbReference type="NCBI Taxonomy" id="2909673"/>
    <lineage>
        <taxon>Bacteria</taxon>
        <taxon>Pseudomonadati</taxon>
        <taxon>Pseudomonadota</taxon>
        <taxon>Alphaproteobacteria</taxon>
        <taxon>Sphingomonadales</taxon>
        <taxon>Erythrobacteraceae</taxon>
        <taxon>Qipengyuania</taxon>
    </lineage>
</organism>
<reference evidence="1" key="1">
    <citation type="submission" date="2022-02" db="EMBL/GenBank/DDBJ databases">
        <title>Qipengyuania spongiae sp. nov., isolated from marine sponge.</title>
        <authorList>
            <person name="Li Z."/>
            <person name="Zhang M."/>
        </authorList>
    </citation>
    <scope>NUCLEOTIDE SEQUENCE</scope>
    <source>
        <strain evidence="1">PHS-Z21</strain>
    </source>
</reference>
<evidence type="ECO:0000313" key="2">
    <source>
        <dbReference type="Proteomes" id="UP001065265"/>
    </source>
</evidence>
<name>A0ABY5T3T4_9SPHN</name>
<dbReference type="EMBL" id="CP092471">
    <property type="protein sequence ID" value="UVI40239.1"/>
    <property type="molecule type" value="Genomic_DNA"/>
</dbReference>
<dbReference type="Proteomes" id="UP001065265">
    <property type="component" value="Chromosome"/>
</dbReference>
<gene>
    <name evidence="1" type="ORF">L1F33_04665</name>
</gene>
<evidence type="ECO:0008006" key="3">
    <source>
        <dbReference type="Google" id="ProtNLM"/>
    </source>
</evidence>
<protein>
    <recommendedName>
        <fullName evidence="3">DUF5679 domain-containing protein</fullName>
    </recommendedName>
</protein>